<evidence type="ECO:0000313" key="3">
    <source>
        <dbReference type="Proteomes" id="UP000179023"/>
    </source>
</evidence>
<dbReference type="AlphaFoldDB" id="A0A1G2KPY1"/>
<evidence type="ECO:0000256" key="1">
    <source>
        <dbReference type="SAM" id="MobiDB-lite"/>
    </source>
</evidence>
<sequence>MYLRASVIIILAIPLLAGAQVPSVVSFGASPTSVSSGFPVGFSWDIENAGGYSFIIPCVSGIKMFNQSGTVLNCGSKISSTTKTDDFMTVVIHNVSGGAKSVTARIIPKDAGGNDNDGASRDVSVSVATLAEPIMSFTTSATTTSPGQAITVSWTSQIISGVNLSLECKSGINVSSQSYTPGGFIPCGTLIFSQDLSPSSSLSLSFLNPSASAVPYRITLLPAIENGSYDGAHAKYLDLKISSDIIPDSSVISFTTPTKTIPSGGSATFSWTTTNAIGVNLQVACSAFIQASSSGATANLPCGELAFANPLGVNSSLTLAFTNTGTLSRDVLIKLLPSKKSGEYDATRAKDIVITVTPPLVPKETAVEVPQATSTAPFPVLPTPTQFVIPPPPQVTPPPLPKATEGTVKPPTPPIVKPPLSPPPETPQTKESETPSVHPTTEYKTMPFLKSTPRMDTVDDRLKDILTKKEVVSYTTSISATKESGGEGVGQVYEVVGRKRVSLFALIPIYMEVRVVITAFGEIQEIKKPWWSFLTR</sequence>
<feature type="compositionally biased region" description="Pro residues" evidence="1">
    <location>
        <begin position="410"/>
        <end position="426"/>
    </location>
</feature>
<evidence type="ECO:0000313" key="2">
    <source>
        <dbReference type="EMBL" id="OHA00499.1"/>
    </source>
</evidence>
<name>A0A1G2KPY1_9BACT</name>
<protein>
    <submittedName>
        <fullName evidence="2">Uncharacterized protein</fullName>
    </submittedName>
</protein>
<dbReference type="Proteomes" id="UP000179023">
    <property type="component" value="Unassembled WGS sequence"/>
</dbReference>
<gene>
    <name evidence="2" type="ORF">A3C07_01445</name>
</gene>
<proteinExistence type="predicted"/>
<feature type="region of interest" description="Disordered" evidence="1">
    <location>
        <begin position="390"/>
        <end position="441"/>
    </location>
</feature>
<feature type="compositionally biased region" description="Pro residues" evidence="1">
    <location>
        <begin position="390"/>
        <end position="401"/>
    </location>
</feature>
<comment type="caution">
    <text evidence="2">The sequence shown here is derived from an EMBL/GenBank/DDBJ whole genome shotgun (WGS) entry which is preliminary data.</text>
</comment>
<reference evidence="2 3" key="1">
    <citation type="journal article" date="2016" name="Nat. Commun.">
        <title>Thousands of microbial genomes shed light on interconnected biogeochemical processes in an aquifer system.</title>
        <authorList>
            <person name="Anantharaman K."/>
            <person name="Brown C.T."/>
            <person name="Hug L.A."/>
            <person name="Sharon I."/>
            <person name="Castelle C.J."/>
            <person name="Probst A.J."/>
            <person name="Thomas B.C."/>
            <person name="Singh A."/>
            <person name="Wilkins M.J."/>
            <person name="Karaoz U."/>
            <person name="Brodie E.L."/>
            <person name="Williams K.H."/>
            <person name="Hubbard S.S."/>
            <person name="Banfield J.F."/>
        </authorList>
    </citation>
    <scope>NUCLEOTIDE SEQUENCE [LARGE SCALE GENOMIC DNA]</scope>
</reference>
<dbReference type="EMBL" id="MHQI01000013">
    <property type="protein sequence ID" value="OHA00499.1"/>
    <property type="molecule type" value="Genomic_DNA"/>
</dbReference>
<organism evidence="2 3">
    <name type="scientific">Candidatus Sungbacteria bacterium RIFCSPHIGHO2_02_FULL_47_11</name>
    <dbReference type="NCBI Taxonomy" id="1802270"/>
    <lineage>
        <taxon>Bacteria</taxon>
        <taxon>Candidatus Sungiibacteriota</taxon>
    </lineage>
</organism>
<accession>A0A1G2KPY1</accession>